<comment type="function">
    <text evidence="1">Catalyzes the cleavage of beta-carotene at its central double bond (15,15') to yield two molecules of all-trans-retinal.</text>
</comment>
<keyword evidence="1" id="KW-1133">Transmembrane helix</keyword>
<comment type="subcellular location">
    <subcellularLocation>
        <location evidence="1">Cell membrane</location>
        <topology evidence="1">Multi-pass membrane protein</topology>
    </subcellularLocation>
</comment>
<dbReference type="HAMAP" id="MF_02093">
    <property type="entry name" value="Beta_carotene_diox"/>
    <property type="match status" value="1"/>
</dbReference>
<dbReference type="GO" id="GO:0016121">
    <property type="term" value="P:carotene catabolic process"/>
    <property type="evidence" value="ECO:0007669"/>
    <property type="project" value="UniProtKB-UniRule"/>
</dbReference>
<keyword evidence="1" id="KW-0223">Dioxygenase</keyword>
<dbReference type="Pfam" id="PF15461">
    <property type="entry name" value="BCD"/>
    <property type="match status" value="1"/>
</dbReference>
<proteinExistence type="inferred from homology"/>
<dbReference type="EMBL" id="FTNO01000001">
    <property type="protein sequence ID" value="SIR31160.1"/>
    <property type="molecule type" value="Genomic_DNA"/>
</dbReference>
<keyword evidence="1" id="KW-1003">Cell membrane</keyword>
<feature type="transmembrane region" description="Helical" evidence="1">
    <location>
        <begin position="283"/>
        <end position="301"/>
    </location>
</feature>
<comment type="cofactor">
    <cofactor evidence="1">
        <name>Fe(2+)</name>
        <dbReference type="ChEBI" id="CHEBI:29033"/>
    </cofactor>
</comment>
<dbReference type="InterPro" id="IPR022270">
    <property type="entry name" value="Blh_diox"/>
</dbReference>
<organism evidence="2 3">
    <name type="scientific">Haladaptatus litoreus</name>
    <dbReference type="NCBI Taxonomy" id="553468"/>
    <lineage>
        <taxon>Archaea</taxon>
        <taxon>Methanobacteriati</taxon>
        <taxon>Methanobacteriota</taxon>
        <taxon>Stenosarchaea group</taxon>
        <taxon>Halobacteria</taxon>
        <taxon>Halobacteriales</taxon>
        <taxon>Haladaptataceae</taxon>
        <taxon>Haladaptatus</taxon>
    </lineage>
</organism>
<dbReference type="Proteomes" id="UP000186914">
    <property type="component" value="Unassembled WGS sequence"/>
</dbReference>
<reference evidence="3" key="1">
    <citation type="submission" date="2017-01" db="EMBL/GenBank/DDBJ databases">
        <authorList>
            <person name="Varghese N."/>
            <person name="Submissions S."/>
        </authorList>
    </citation>
    <scope>NUCLEOTIDE SEQUENCE [LARGE SCALE GENOMIC DNA]</scope>
    <source>
        <strain evidence="3">CGMCC 1.7737</strain>
    </source>
</reference>
<protein>
    <recommendedName>
        <fullName evidence="1">Probable beta-carotene 15,15'-dioxygenase</fullName>
        <ecNumber evidence="1">1.13.11.63</ecNumber>
    </recommendedName>
</protein>
<gene>
    <name evidence="2" type="ORF">SAMN05421858_2206</name>
</gene>
<feature type="binding site" evidence="1">
    <location>
        <position position="60"/>
    </location>
    <ligand>
        <name>Fe cation</name>
        <dbReference type="ChEBI" id="CHEBI:24875"/>
    </ligand>
</feature>
<keyword evidence="2" id="KW-0503">Monooxygenase</keyword>
<keyword evidence="1" id="KW-0812">Transmembrane</keyword>
<dbReference type="AlphaFoldDB" id="A0A1N6ZWG8"/>
<accession>A0A1N6ZWG8</accession>
<feature type="binding site" evidence="1">
    <location>
        <position position="248"/>
    </location>
    <ligand>
        <name>Fe cation</name>
        <dbReference type="ChEBI" id="CHEBI:24875"/>
    </ligand>
</feature>
<feature type="binding site" evidence="1">
    <location>
        <position position="117"/>
    </location>
    <ligand>
        <name>Fe cation</name>
        <dbReference type="ChEBI" id="CHEBI:24875"/>
    </ligand>
</feature>
<comment type="similarity">
    <text evidence="1">Belongs to the Brp/Blh beta-carotene diooxygenase family.</text>
</comment>
<keyword evidence="1" id="KW-0408">Iron</keyword>
<evidence type="ECO:0000313" key="3">
    <source>
        <dbReference type="Proteomes" id="UP000186914"/>
    </source>
</evidence>
<keyword evidence="1" id="KW-0472">Membrane</keyword>
<dbReference type="EC" id="1.13.11.63" evidence="1"/>
<feature type="binding site" evidence="1">
    <location>
        <position position="252"/>
    </location>
    <ligand>
        <name>Fe cation</name>
        <dbReference type="ChEBI" id="CHEBI:24875"/>
    </ligand>
</feature>
<feature type="transmembrane region" description="Helical" evidence="1">
    <location>
        <begin position="138"/>
        <end position="159"/>
    </location>
</feature>
<sequence>MAMTAIRTAPAVRDTLTRVVRPSWAILGALAFVTLLGVSIPVRWQYAPLVVSILLFGLPHGAIDHLTIPRARTHSVTTRSLATVGLLYLVLGGAFVAAWFVAPVASFVAFILLTWFHWGQGDLYVLYEMTPKTRLSSVHRILLVVVHGGLPMLVPLLAFPRIYRRVASLLVGTFRPGGVADIEWLFQPEMRLLLGVGFFLLVLATLALDWRRSRSLWRIDAVETTLLTVYFAAVPPILAIGVYFCVWHSLRHIARVVCLDDASVRELAEGNLKSPLRRFVHDATPLTVGALVLLAGLAVVVPSSPATTPEAVGLYLVFLAALTLPHVVVVTILDRVQGIW</sequence>
<dbReference type="GO" id="GO:0003834">
    <property type="term" value="F:beta-carotene 15,15'-dioxygenase activity"/>
    <property type="evidence" value="ECO:0007669"/>
    <property type="project" value="UniProtKB-EC"/>
</dbReference>
<feature type="transmembrane region" description="Helical" evidence="1">
    <location>
        <begin position="46"/>
        <end position="66"/>
    </location>
</feature>
<feature type="transmembrane region" description="Helical" evidence="1">
    <location>
        <begin position="21"/>
        <end position="40"/>
    </location>
</feature>
<dbReference type="GO" id="GO:0005886">
    <property type="term" value="C:plasma membrane"/>
    <property type="evidence" value="ECO:0007669"/>
    <property type="project" value="UniProtKB-SubCell"/>
</dbReference>
<evidence type="ECO:0000256" key="1">
    <source>
        <dbReference type="HAMAP-Rule" id="MF_02093"/>
    </source>
</evidence>
<feature type="transmembrane region" description="Helical" evidence="1">
    <location>
        <begin position="228"/>
        <end position="246"/>
    </location>
</feature>
<keyword evidence="3" id="KW-1185">Reference proteome</keyword>
<keyword evidence="1" id="KW-0479">Metal-binding</keyword>
<feature type="transmembrane region" description="Helical" evidence="1">
    <location>
        <begin position="86"/>
        <end position="118"/>
    </location>
</feature>
<feature type="transmembrane region" description="Helical" evidence="1">
    <location>
        <begin position="192"/>
        <end position="208"/>
    </location>
</feature>
<keyword evidence="1" id="KW-0560">Oxidoreductase</keyword>
<feature type="transmembrane region" description="Helical" evidence="1">
    <location>
        <begin position="313"/>
        <end position="333"/>
    </location>
</feature>
<evidence type="ECO:0000313" key="2">
    <source>
        <dbReference type="EMBL" id="SIR31160.1"/>
    </source>
</evidence>
<dbReference type="GO" id="GO:0010436">
    <property type="term" value="F:carotenoid dioxygenase activity"/>
    <property type="evidence" value="ECO:0007669"/>
    <property type="project" value="UniProtKB-UniRule"/>
</dbReference>
<name>A0A1N6ZWG8_9EURY</name>
<dbReference type="GO" id="GO:0004497">
    <property type="term" value="F:monooxygenase activity"/>
    <property type="evidence" value="ECO:0007669"/>
    <property type="project" value="UniProtKB-KW"/>
</dbReference>
<comment type="catalytic activity">
    <reaction evidence="1">
        <text>all-trans-beta-carotene + O2 = 2 all-trans-retinal</text>
        <dbReference type="Rhea" id="RHEA:32887"/>
        <dbReference type="ChEBI" id="CHEBI:15379"/>
        <dbReference type="ChEBI" id="CHEBI:17579"/>
        <dbReference type="ChEBI" id="CHEBI:17898"/>
        <dbReference type="EC" id="1.13.11.63"/>
    </reaction>
</comment>
<dbReference type="GO" id="GO:0005506">
    <property type="term" value="F:iron ion binding"/>
    <property type="evidence" value="ECO:0007669"/>
    <property type="project" value="UniProtKB-UniRule"/>
</dbReference>
<dbReference type="NCBIfam" id="TIGR03753">
    <property type="entry name" value="blh_monoox"/>
    <property type="match status" value="1"/>
</dbReference>